<dbReference type="AlphaFoldDB" id="A0AAV4R4H7"/>
<evidence type="ECO:0000313" key="2">
    <source>
        <dbReference type="Proteomes" id="UP001054945"/>
    </source>
</evidence>
<gene>
    <name evidence="1" type="ORF">CEXT_262651</name>
</gene>
<evidence type="ECO:0000313" key="1">
    <source>
        <dbReference type="EMBL" id="GIY15221.1"/>
    </source>
</evidence>
<accession>A0AAV4R4H7</accession>
<proteinExistence type="predicted"/>
<dbReference type="EMBL" id="BPLR01007213">
    <property type="protein sequence ID" value="GIY15221.1"/>
    <property type="molecule type" value="Genomic_DNA"/>
</dbReference>
<organism evidence="1 2">
    <name type="scientific">Caerostris extrusa</name>
    <name type="common">Bark spider</name>
    <name type="synonym">Caerostris bankana</name>
    <dbReference type="NCBI Taxonomy" id="172846"/>
    <lineage>
        <taxon>Eukaryota</taxon>
        <taxon>Metazoa</taxon>
        <taxon>Ecdysozoa</taxon>
        <taxon>Arthropoda</taxon>
        <taxon>Chelicerata</taxon>
        <taxon>Arachnida</taxon>
        <taxon>Araneae</taxon>
        <taxon>Araneomorphae</taxon>
        <taxon>Entelegynae</taxon>
        <taxon>Araneoidea</taxon>
        <taxon>Araneidae</taxon>
        <taxon>Caerostris</taxon>
    </lineage>
</organism>
<reference evidence="1 2" key="1">
    <citation type="submission" date="2021-06" db="EMBL/GenBank/DDBJ databases">
        <title>Caerostris extrusa draft genome.</title>
        <authorList>
            <person name="Kono N."/>
            <person name="Arakawa K."/>
        </authorList>
    </citation>
    <scope>NUCLEOTIDE SEQUENCE [LARGE SCALE GENOMIC DNA]</scope>
</reference>
<dbReference type="Proteomes" id="UP001054945">
    <property type="component" value="Unassembled WGS sequence"/>
</dbReference>
<comment type="caution">
    <text evidence="1">The sequence shown here is derived from an EMBL/GenBank/DDBJ whole genome shotgun (WGS) entry which is preliminary data.</text>
</comment>
<sequence length="186" mass="21093">MHNVCDQPLPFIKAPPPWTISSTPTFLEGCGVTQVVAEEPRHLSLQKELLVNATGEKNTEEAPLIKSSRHHSQGLVSEFCWGRPGAIDGASASLVYFNKDYRSTMLFLVDEESVNHLPPFLISLDKERFYFAEFPWRLGCFSKGLWVNDTFSDFPINEEPEDQTFAFPSLFRLTRKAFISLNFTGD</sequence>
<protein>
    <submittedName>
        <fullName evidence="1">Uncharacterized protein</fullName>
    </submittedName>
</protein>
<name>A0AAV4R4H7_CAEEX</name>
<keyword evidence="2" id="KW-1185">Reference proteome</keyword>